<dbReference type="GO" id="GO:0017136">
    <property type="term" value="F:histone deacetylase activity, NAD-dependent"/>
    <property type="evidence" value="ECO:0007669"/>
    <property type="project" value="TreeGrafter"/>
</dbReference>
<dbReference type="EMBL" id="CAJPDS010000041">
    <property type="protein sequence ID" value="CAF9926479.1"/>
    <property type="molecule type" value="Genomic_DNA"/>
</dbReference>
<dbReference type="AlphaFoldDB" id="A0A8H3FL08"/>
<protein>
    <submittedName>
        <fullName evidence="1">Uncharacterized protein</fullName>
    </submittedName>
</protein>
<evidence type="ECO:0000313" key="1">
    <source>
        <dbReference type="EMBL" id="CAF9926479.1"/>
    </source>
</evidence>
<comment type="caution">
    <text evidence="1">The sequence shown here is derived from an EMBL/GenBank/DDBJ whole genome shotgun (WGS) entry which is preliminary data.</text>
</comment>
<dbReference type="OrthoDB" id="424302at2759"/>
<name>A0A8H3FL08_9LECA</name>
<proteinExistence type="predicted"/>
<keyword evidence="2" id="KW-1185">Reference proteome</keyword>
<organism evidence="1 2">
    <name type="scientific">Heterodermia speciosa</name>
    <dbReference type="NCBI Taxonomy" id="116794"/>
    <lineage>
        <taxon>Eukaryota</taxon>
        <taxon>Fungi</taxon>
        <taxon>Dikarya</taxon>
        <taxon>Ascomycota</taxon>
        <taxon>Pezizomycotina</taxon>
        <taxon>Lecanoromycetes</taxon>
        <taxon>OSLEUM clade</taxon>
        <taxon>Lecanoromycetidae</taxon>
        <taxon>Caliciales</taxon>
        <taxon>Physciaceae</taxon>
        <taxon>Heterodermia</taxon>
    </lineage>
</organism>
<sequence length="97" mass="10844">MSTFSTKGGLYERAQKRFSVSDGKRLFTYSFYEKRKLETLARRARPGAGHQALAQIAKAHKLLRHYTMNIDGLAEAAGMDAWHVESNPTGDLTLTTV</sequence>
<dbReference type="Proteomes" id="UP000664521">
    <property type="component" value="Unassembled WGS sequence"/>
</dbReference>
<gene>
    <name evidence="1" type="ORF">HETSPECPRED_006344</name>
</gene>
<dbReference type="InterPro" id="IPR050134">
    <property type="entry name" value="NAD-dep_sirtuin_deacylases"/>
</dbReference>
<dbReference type="GO" id="GO:0005634">
    <property type="term" value="C:nucleus"/>
    <property type="evidence" value="ECO:0007669"/>
    <property type="project" value="TreeGrafter"/>
</dbReference>
<evidence type="ECO:0000313" key="2">
    <source>
        <dbReference type="Proteomes" id="UP000664521"/>
    </source>
</evidence>
<accession>A0A8H3FL08</accession>
<dbReference type="Gene3D" id="3.40.50.1220">
    <property type="entry name" value="TPP-binding domain"/>
    <property type="match status" value="1"/>
</dbReference>
<dbReference type="GO" id="GO:0070403">
    <property type="term" value="F:NAD+ binding"/>
    <property type="evidence" value="ECO:0007669"/>
    <property type="project" value="InterPro"/>
</dbReference>
<reference evidence="1" key="1">
    <citation type="submission" date="2021-03" db="EMBL/GenBank/DDBJ databases">
        <authorList>
            <person name="Tagirdzhanova G."/>
        </authorList>
    </citation>
    <scope>NUCLEOTIDE SEQUENCE</scope>
</reference>
<dbReference type="PANTHER" id="PTHR11085:SF10">
    <property type="entry name" value="NAD-DEPENDENT PROTEIN DEACYLASE SIRTUIN-5, MITOCHONDRIAL-RELATED"/>
    <property type="match status" value="1"/>
</dbReference>
<dbReference type="PANTHER" id="PTHR11085">
    <property type="entry name" value="NAD-DEPENDENT PROTEIN DEACYLASE SIRTUIN-5, MITOCHONDRIAL-RELATED"/>
    <property type="match status" value="1"/>
</dbReference>
<dbReference type="InterPro" id="IPR003000">
    <property type="entry name" value="Sirtuin"/>
</dbReference>
<dbReference type="InterPro" id="IPR029035">
    <property type="entry name" value="DHS-like_NAD/FAD-binding_dom"/>
</dbReference>
<dbReference type="Pfam" id="PF02146">
    <property type="entry name" value="SIR2"/>
    <property type="match status" value="1"/>
</dbReference>
<dbReference type="SUPFAM" id="SSF52467">
    <property type="entry name" value="DHS-like NAD/FAD-binding domain"/>
    <property type="match status" value="1"/>
</dbReference>